<dbReference type="InParanoid" id="K1VSY4"/>
<feature type="compositionally biased region" description="Low complexity" evidence="1">
    <location>
        <begin position="275"/>
        <end position="305"/>
    </location>
</feature>
<evidence type="ECO:0000256" key="2">
    <source>
        <dbReference type="SAM" id="Phobius"/>
    </source>
</evidence>
<accession>K1VSY4</accession>
<evidence type="ECO:0000313" key="3">
    <source>
        <dbReference type="EMBL" id="EKD02672.1"/>
    </source>
</evidence>
<dbReference type="OrthoDB" id="3364069at2759"/>
<dbReference type="HOGENOM" id="CLU_912727_0_0_1"/>
<evidence type="ECO:0000313" key="4">
    <source>
        <dbReference type="Proteomes" id="UP000006757"/>
    </source>
</evidence>
<dbReference type="AlphaFoldDB" id="K1VSY4"/>
<evidence type="ECO:0000256" key="1">
    <source>
        <dbReference type="SAM" id="MobiDB-lite"/>
    </source>
</evidence>
<name>K1VSY4_TRIAC</name>
<reference evidence="3 4" key="1">
    <citation type="journal article" date="2012" name="Eukaryot. Cell">
        <title>Genome sequence of the Trichosporon asahii environmental strain CBS 8904.</title>
        <authorList>
            <person name="Yang R.Y."/>
            <person name="Li H.T."/>
            <person name="Zhu H."/>
            <person name="Zhou G.P."/>
            <person name="Wang M."/>
            <person name="Wang L."/>
        </authorList>
    </citation>
    <scope>NUCLEOTIDE SEQUENCE [LARGE SCALE GENOMIC DNA]</scope>
    <source>
        <strain evidence="3 4">CBS 8904</strain>
    </source>
</reference>
<feature type="region of interest" description="Disordered" evidence="1">
    <location>
        <begin position="253"/>
        <end position="305"/>
    </location>
</feature>
<protein>
    <submittedName>
        <fullName evidence="3">Uncharacterized protein</fullName>
    </submittedName>
</protein>
<keyword evidence="2" id="KW-1133">Transmembrane helix</keyword>
<keyword evidence="2" id="KW-0812">Transmembrane</keyword>
<comment type="caution">
    <text evidence="3">The sequence shown here is derived from an EMBL/GenBank/DDBJ whole genome shotgun (WGS) entry which is preliminary data.</text>
</comment>
<dbReference type="eggNOG" id="ENOG502SAR4">
    <property type="taxonomic scope" value="Eukaryota"/>
</dbReference>
<organism evidence="3 4">
    <name type="scientific">Trichosporon asahii var. asahii (strain CBS 8904)</name>
    <name type="common">Yeast</name>
    <dbReference type="NCBI Taxonomy" id="1220162"/>
    <lineage>
        <taxon>Eukaryota</taxon>
        <taxon>Fungi</taxon>
        <taxon>Dikarya</taxon>
        <taxon>Basidiomycota</taxon>
        <taxon>Agaricomycotina</taxon>
        <taxon>Tremellomycetes</taxon>
        <taxon>Trichosporonales</taxon>
        <taxon>Trichosporonaceae</taxon>
        <taxon>Trichosporon</taxon>
    </lineage>
</organism>
<dbReference type="Proteomes" id="UP000006757">
    <property type="component" value="Unassembled WGS sequence"/>
</dbReference>
<dbReference type="STRING" id="1220162.K1VSY4"/>
<keyword evidence="4" id="KW-1185">Reference proteome</keyword>
<proteinExistence type="predicted"/>
<dbReference type="EMBL" id="AMBO01000278">
    <property type="protein sequence ID" value="EKD02672.1"/>
    <property type="molecule type" value="Genomic_DNA"/>
</dbReference>
<keyword evidence="2" id="KW-0472">Membrane</keyword>
<feature type="transmembrane region" description="Helical" evidence="2">
    <location>
        <begin position="93"/>
        <end position="112"/>
    </location>
</feature>
<gene>
    <name evidence="3" type="ORF">A1Q2_03098</name>
</gene>
<sequence>MPLSGGKDSSESTPLPRRAGQRVTYGAVPALQVEPPSTRGSGSVTPPVSWHVLKWVYMLVPLATLVFFAGLVALVTWGCRDERKAGQTYPHPFYWKAFSIGVFASITVQALRVPTFVATSSLRISPTAAVILSTIISTALNEALRLLSVPLTTPSPTSGFHSSFWLGLGWGTAETVWGIVQGYEQLALYEDVLGDAAPQECGACAWDAEDADETYDEFPDSPVGEEEVLLEEEELERRVEVLENMRARRGKLPLGREADSRTRGRHGRALPCKLSVSSLANPSSSRSRFTSSGASTRSSSTSASH</sequence>
<feature type="transmembrane region" description="Helical" evidence="2">
    <location>
        <begin position="55"/>
        <end position="77"/>
    </location>
</feature>